<accession>A0AAV7YDW1</accession>
<reference evidence="1" key="1">
    <citation type="submission" date="2022-08" db="EMBL/GenBank/DDBJ databases">
        <title>Novel sulphate-reducing endosymbionts in the free-living metamonad Anaeramoeba.</title>
        <authorList>
            <person name="Jerlstrom-Hultqvist J."/>
            <person name="Cepicka I."/>
            <person name="Gallot-Lavallee L."/>
            <person name="Salas-Leiva D."/>
            <person name="Curtis B.A."/>
            <person name="Zahonova K."/>
            <person name="Pipaliya S."/>
            <person name="Dacks J."/>
            <person name="Roger A.J."/>
        </authorList>
    </citation>
    <scope>NUCLEOTIDE SEQUENCE</scope>
    <source>
        <strain evidence="1">Busselton2</strain>
    </source>
</reference>
<proteinExistence type="predicted"/>
<comment type="caution">
    <text evidence="1">The sequence shown here is derived from an EMBL/GenBank/DDBJ whole genome shotgun (WGS) entry which is preliminary data.</text>
</comment>
<dbReference type="AlphaFoldDB" id="A0AAV7YDW1"/>
<dbReference type="EMBL" id="JANTQA010000063">
    <property type="protein sequence ID" value="KAJ3427086.1"/>
    <property type="molecule type" value="Genomic_DNA"/>
</dbReference>
<sequence length="237" mass="28414">MESNCNTFQKYESEINEIITKTDLNREEAAMFLELVGGKTQETLVAYTLFNLLLQKQNNINNSCTINRKPNLKRVYRNEPLHHKHFNLYKTRKTTTCPHNEFFLDLEKRVITKEQLSSIVNQSPSLGWNDRFLAFQKYNPKLIINFPEGLYNEQGVKINKQFFQLYQELNPNIKIKNLQRGIIYFFQRFNLKNSAKFDRNMMVFRKINKCEKKYKIKRKGQQQLKKKSKLLIFKNKK</sequence>
<evidence type="ECO:0000313" key="1">
    <source>
        <dbReference type="EMBL" id="KAJ3427086.1"/>
    </source>
</evidence>
<organism evidence="1 2">
    <name type="scientific">Anaeramoeba flamelloides</name>
    <dbReference type="NCBI Taxonomy" id="1746091"/>
    <lineage>
        <taxon>Eukaryota</taxon>
        <taxon>Metamonada</taxon>
        <taxon>Anaeramoebidae</taxon>
        <taxon>Anaeramoeba</taxon>
    </lineage>
</organism>
<evidence type="ECO:0000313" key="2">
    <source>
        <dbReference type="Proteomes" id="UP001146793"/>
    </source>
</evidence>
<name>A0AAV7YDW1_9EUKA</name>
<dbReference type="Proteomes" id="UP001146793">
    <property type="component" value="Unassembled WGS sequence"/>
</dbReference>
<gene>
    <name evidence="1" type="ORF">M0812_26665</name>
</gene>
<protein>
    <submittedName>
        <fullName evidence="1">Uncharacterized protein</fullName>
    </submittedName>
</protein>